<comment type="caution">
    <text evidence="1">The sequence shown here is derived from an EMBL/GenBank/DDBJ whole genome shotgun (WGS) entry which is preliminary data.</text>
</comment>
<dbReference type="RefSeq" id="WP_158029618.1">
    <property type="nucleotide sequence ID" value="NZ_BMHG01000001.1"/>
</dbReference>
<sequence length="130" mass="14209">MSIEFDFSEVGHLAANLDRVPGRAAPNVRKAVEVTARKVKDDARDNTKGMKQLRGIPPAIDYDMRAERDSIGADIGFRRDVAQGALGNFIEYGSKYFPARGPLAHALHENEEDFVRGLGIAIADAIEDAL</sequence>
<reference evidence="1 2" key="1">
    <citation type="submission" date="2019-09" db="EMBL/GenBank/DDBJ databases">
        <title>Phylogeny of genus Pseudoclavibacter and closely related genus.</title>
        <authorList>
            <person name="Li Y."/>
        </authorList>
    </citation>
    <scope>NUCLEOTIDE SEQUENCE [LARGE SCALE GENOMIC DNA]</scope>
    <source>
        <strain evidence="1 2">EGI 60007</strain>
    </source>
</reference>
<keyword evidence="2" id="KW-1185">Reference proteome</keyword>
<evidence type="ECO:0000313" key="1">
    <source>
        <dbReference type="EMBL" id="KAB1648423.1"/>
    </source>
</evidence>
<dbReference type="EMBL" id="WBJY01000002">
    <property type="protein sequence ID" value="KAB1648423.1"/>
    <property type="molecule type" value="Genomic_DNA"/>
</dbReference>
<gene>
    <name evidence="1" type="ORF">F8O04_12115</name>
</gene>
<proteinExistence type="predicted"/>
<dbReference type="Proteomes" id="UP000431744">
    <property type="component" value="Unassembled WGS sequence"/>
</dbReference>
<evidence type="ECO:0000313" key="2">
    <source>
        <dbReference type="Proteomes" id="UP000431744"/>
    </source>
</evidence>
<organism evidence="1 2">
    <name type="scientific">Pseudoclavibacter endophyticus</name>
    <dbReference type="NCBI Taxonomy" id="1778590"/>
    <lineage>
        <taxon>Bacteria</taxon>
        <taxon>Bacillati</taxon>
        <taxon>Actinomycetota</taxon>
        <taxon>Actinomycetes</taxon>
        <taxon>Micrococcales</taxon>
        <taxon>Microbacteriaceae</taxon>
        <taxon>Pseudoclavibacter</taxon>
    </lineage>
</organism>
<name>A0A6H9WCK2_9MICO</name>
<evidence type="ECO:0008006" key="3">
    <source>
        <dbReference type="Google" id="ProtNLM"/>
    </source>
</evidence>
<dbReference type="OrthoDB" id="3233584at2"/>
<protein>
    <recommendedName>
        <fullName evidence="3">HK97 gp10 family phage protein</fullName>
    </recommendedName>
</protein>
<accession>A0A6H9WCK2</accession>
<dbReference type="AlphaFoldDB" id="A0A6H9WCK2"/>